<proteinExistence type="predicted"/>
<keyword evidence="2" id="KW-1185">Reference proteome</keyword>
<comment type="caution">
    <text evidence="1">The sequence shown here is derived from an EMBL/GenBank/DDBJ whole genome shotgun (WGS) entry which is preliminary data.</text>
</comment>
<reference evidence="1 2" key="1">
    <citation type="journal article" date="2022" name="Plant J.">
        <title>Chromosome-level genome of Camellia lanceoleosa provides a valuable resource for understanding genome evolution and self-incompatibility.</title>
        <authorList>
            <person name="Gong W."/>
            <person name="Xiao S."/>
            <person name="Wang L."/>
            <person name="Liao Z."/>
            <person name="Chang Y."/>
            <person name="Mo W."/>
            <person name="Hu G."/>
            <person name="Li W."/>
            <person name="Zhao G."/>
            <person name="Zhu H."/>
            <person name="Hu X."/>
            <person name="Ji K."/>
            <person name="Xiang X."/>
            <person name="Song Q."/>
            <person name="Yuan D."/>
            <person name="Jin S."/>
            <person name="Zhang L."/>
        </authorList>
    </citation>
    <scope>NUCLEOTIDE SEQUENCE [LARGE SCALE GENOMIC DNA]</scope>
    <source>
        <strain evidence="1">SQ_2022a</strain>
    </source>
</reference>
<name>A0ACC0IBG6_9ERIC</name>
<organism evidence="1 2">
    <name type="scientific">Camellia lanceoleosa</name>
    <dbReference type="NCBI Taxonomy" id="1840588"/>
    <lineage>
        <taxon>Eukaryota</taxon>
        <taxon>Viridiplantae</taxon>
        <taxon>Streptophyta</taxon>
        <taxon>Embryophyta</taxon>
        <taxon>Tracheophyta</taxon>
        <taxon>Spermatophyta</taxon>
        <taxon>Magnoliopsida</taxon>
        <taxon>eudicotyledons</taxon>
        <taxon>Gunneridae</taxon>
        <taxon>Pentapetalae</taxon>
        <taxon>asterids</taxon>
        <taxon>Ericales</taxon>
        <taxon>Theaceae</taxon>
        <taxon>Camellia</taxon>
    </lineage>
</organism>
<sequence>MKRKGFPRRSITTACSKIFFWDWRTKKQVACLEESHMEDVTQVHFVPDHQNKLVSASVDGLICLFDTSASINDDDHLESVSETKAPFNCKRQR</sequence>
<gene>
    <name evidence="1" type="ORF">LOK49_LG03G01269</name>
</gene>
<evidence type="ECO:0000313" key="1">
    <source>
        <dbReference type="EMBL" id="KAI8022840.1"/>
    </source>
</evidence>
<dbReference type="Proteomes" id="UP001060215">
    <property type="component" value="Chromosome 6"/>
</dbReference>
<dbReference type="EMBL" id="CM045763">
    <property type="protein sequence ID" value="KAI8022840.1"/>
    <property type="molecule type" value="Genomic_DNA"/>
</dbReference>
<protein>
    <submittedName>
        <fullName evidence="1">WD repeat-containing protein GTS1</fullName>
    </submittedName>
</protein>
<accession>A0ACC0IBG6</accession>
<evidence type="ECO:0000313" key="2">
    <source>
        <dbReference type="Proteomes" id="UP001060215"/>
    </source>
</evidence>